<organism evidence="9 10">
    <name type="scientific">Thraustotheca clavata</name>
    <dbReference type="NCBI Taxonomy" id="74557"/>
    <lineage>
        <taxon>Eukaryota</taxon>
        <taxon>Sar</taxon>
        <taxon>Stramenopiles</taxon>
        <taxon>Oomycota</taxon>
        <taxon>Saprolegniomycetes</taxon>
        <taxon>Saprolegniales</taxon>
        <taxon>Achlyaceae</taxon>
        <taxon>Thraustotheca</taxon>
    </lineage>
</organism>
<keyword evidence="5" id="KW-0560">Oxidoreductase</keyword>
<evidence type="ECO:0000256" key="2">
    <source>
        <dbReference type="ARBA" id="ARBA00022723"/>
    </source>
</evidence>
<dbReference type="PANTHER" id="PTHR12907">
    <property type="entry name" value="EGL NINE HOMOLOG-RELATED"/>
    <property type="match status" value="1"/>
</dbReference>
<dbReference type="Gene3D" id="2.60.120.620">
    <property type="entry name" value="q2cbj1_9rhob like domain"/>
    <property type="match status" value="1"/>
</dbReference>
<protein>
    <recommendedName>
        <fullName evidence="8">Fe2OG dioxygenase domain-containing protein</fullName>
    </recommendedName>
</protein>
<feature type="region of interest" description="Disordered" evidence="7">
    <location>
        <begin position="1"/>
        <end position="46"/>
    </location>
</feature>
<keyword evidence="10" id="KW-1185">Reference proteome</keyword>
<dbReference type="InterPro" id="IPR005123">
    <property type="entry name" value="Oxoglu/Fe-dep_dioxygenase_dom"/>
</dbReference>
<evidence type="ECO:0000256" key="6">
    <source>
        <dbReference type="ARBA" id="ARBA00023004"/>
    </source>
</evidence>
<evidence type="ECO:0000256" key="1">
    <source>
        <dbReference type="ARBA" id="ARBA00001961"/>
    </source>
</evidence>
<comment type="cofactor">
    <cofactor evidence="1">
        <name>L-ascorbate</name>
        <dbReference type="ChEBI" id="CHEBI:38290"/>
    </cofactor>
</comment>
<dbReference type="GO" id="GO:0008198">
    <property type="term" value="F:ferrous iron binding"/>
    <property type="evidence" value="ECO:0007669"/>
    <property type="project" value="TreeGrafter"/>
</dbReference>
<name>A0A1V9Y766_9STRA</name>
<reference evidence="9 10" key="1">
    <citation type="journal article" date="2014" name="Genome Biol. Evol.">
        <title>The secreted proteins of Achlya hypogyna and Thraustotheca clavata identify the ancestral oomycete secretome and reveal gene acquisitions by horizontal gene transfer.</title>
        <authorList>
            <person name="Misner I."/>
            <person name="Blouin N."/>
            <person name="Leonard G."/>
            <person name="Richards T.A."/>
            <person name="Lane C.E."/>
        </authorList>
    </citation>
    <scope>NUCLEOTIDE SEQUENCE [LARGE SCALE GENOMIC DNA]</scope>
    <source>
        <strain evidence="9 10">ATCC 34112</strain>
    </source>
</reference>
<dbReference type="InterPro" id="IPR051559">
    <property type="entry name" value="HIF_prolyl_hydroxylases"/>
</dbReference>
<dbReference type="AlphaFoldDB" id="A0A1V9Y766"/>
<keyword evidence="4" id="KW-0223">Dioxygenase</keyword>
<dbReference type="OrthoDB" id="76265at2759"/>
<evidence type="ECO:0000256" key="3">
    <source>
        <dbReference type="ARBA" id="ARBA00022896"/>
    </source>
</evidence>
<proteinExistence type="predicted"/>
<evidence type="ECO:0000256" key="4">
    <source>
        <dbReference type="ARBA" id="ARBA00022964"/>
    </source>
</evidence>
<feature type="domain" description="Fe2OG dioxygenase" evidence="8">
    <location>
        <begin position="151"/>
        <end position="253"/>
    </location>
</feature>
<dbReference type="InterPro" id="IPR006620">
    <property type="entry name" value="Pro_4_hyd_alph"/>
</dbReference>
<dbReference type="GO" id="GO:0031418">
    <property type="term" value="F:L-ascorbic acid binding"/>
    <property type="evidence" value="ECO:0007669"/>
    <property type="project" value="UniProtKB-KW"/>
</dbReference>
<feature type="compositionally biased region" description="Polar residues" evidence="7">
    <location>
        <begin position="1"/>
        <end position="16"/>
    </location>
</feature>
<comment type="caution">
    <text evidence="9">The sequence shown here is derived from an EMBL/GenBank/DDBJ whole genome shotgun (WGS) entry which is preliminary data.</text>
</comment>
<evidence type="ECO:0000313" key="10">
    <source>
        <dbReference type="Proteomes" id="UP000243217"/>
    </source>
</evidence>
<dbReference type="PROSITE" id="PS51471">
    <property type="entry name" value="FE2OG_OXY"/>
    <property type="match status" value="1"/>
</dbReference>
<dbReference type="GO" id="GO:0031543">
    <property type="term" value="F:peptidyl-proline dioxygenase activity"/>
    <property type="evidence" value="ECO:0007669"/>
    <property type="project" value="TreeGrafter"/>
</dbReference>
<dbReference type="SMART" id="SM00702">
    <property type="entry name" value="P4Hc"/>
    <property type="match status" value="1"/>
</dbReference>
<keyword evidence="2" id="KW-0479">Metal-binding</keyword>
<dbReference type="STRING" id="74557.A0A1V9Y766"/>
<dbReference type="EMBL" id="JNBS01004961">
    <property type="protein sequence ID" value="OQR81549.1"/>
    <property type="molecule type" value="Genomic_DNA"/>
</dbReference>
<dbReference type="Pfam" id="PF13640">
    <property type="entry name" value="2OG-FeII_Oxy_3"/>
    <property type="match status" value="1"/>
</dbReference>
<dbReference type="InterPro" id="IPR044862">
    <property type="entry name" value="Pro_4_hyd_alph_FE2OG_OXY"/>
</dbReference>
<evidence type="ECO:0000313" key="9">
    <source>
        <dbReference type="EMBL" id="OQR81549.1"/>
    </source>
</evidence>
<dbReference type="PANTHER" id="PTHR12907:SF26">
    <property type="entry name" value="HIF PROLYL HYDROXYLASE, ISOFORM C"/>
    <property type="match status" value="1"/>
</dbReference>
<accession>A0A1V9Y766</accession>
<gene>
    <name evidence="9" type="ORF">THRCLA_11625</name>
</gene>
<evidence type="ECO:0000256" key="7">
    <source>
        <dbReference type="SAM" id="MobiDB-lite"/>
    </source>
</evidence>
<evidence type="ECO:0000259" key="8">
    <source>
        <dbReference type="PROSITE" id="PS51471"/>
    </source>
</evidence>
<feature type="compositionally biased region" description="Basic residues" evidence="7">
    <location>
        <begin position="23"/>
        <end position="40"/>
    </location>
</feature>
<evidence type="ECO:0000256" key="5">
    <source>
        <dbReference type="ARBA" id="ARBA00023002"/>
    </source>
</evidence>
<dbReference type="GO" id="GO:0071456">
    <property type="term" value="P:cellular response to hypoxia"/>
    <property type="evidence" value="ECO:0007669"/>
    <property type="project" value="TreeGrafter"/>
</dbReference>
<keyword evidence="6" id="KW-0408">Iron</keyword>
<sequence length="261" mass="29243">MTDNVTSAKPPSPKKSNGNERVQKHKRSRRSTRRKKKGKRPMTPISSLDAVLKGEISVTKQWILPSLVERLRFDAKALRDANAFTQSTIGGRVGEKQTMKQSKRLSECCGLFDDAVNAPKDVGDSNARDTIMSLISDLHATLDEQVTPLGDEMELQYLYYPGDDEGFYGIHIDQQERILGKANRIVSMVLYLNEPDWNVDTDGGSLCAYPEGKSPVTVDPLGGTLVVFHSEKLIHEARPTKRDRWALVGWFLEGSNKRQKT</sequence>
<keyword evidence="3" id="KW-0847">Vitamin C</keyword>
<dbReference type="Proteomes" id="UP000243217">
    <property type="component" value="Unassembled WGS sequence"/>
</dbReference>